<dbReference type="SUPFAM" id="SSF51735">
    <property type="entry name" value="NAD(P)-binding Rossmann-fold domains"/>
    <property type="match status" value="1"/>
</dbReference>
<dbReference type="InterPro" id="IPR051317">
    <property type="entry name" value="Gfo/Idh/MocA_oxidoreduct"/>
</dbReference>
<gene>
    <name evidence="3" type="ORF">R3P95_24040</name>
</gene>
<dbReference type="InterPro" id="IPR055170">
    <property type="entry name" value="GFO_IDH_MocA-like_dom"/>
</dbReference>
<name>A0ABU4B5B8_9NOCA</name>
<dbReference type="InterPro" id="IPR036291">
    <property type="entry name" value="NAD(P)-bd_dom_sf"/>
</dbReference>
<dbReference type="SUPFAM" id="SSF55347">
    <property type="entry name" value="Glyceraldehyde-3-phosphate dehydrogenase-like, C-terminal domain"/>
    <property type="match status" value="1"/>
</dbReference>
<accession>A0ABU4B5B8</accession>
<dbReference type="InterPro" id="IPR000683">
    <property type="entry name" value="Gfo/Idh/MocA-like_OxRdtase_N"/>
</dbReference>
<dbReference type="Gene3D" id="3.30.360.10">
    <property type="entry name" value="Dihydrodipicolinate Reductase, domain 2"/>
    <property type="match status" value="1"/>
</dbReference>
<sequence length="302" mass="31410">MKVGLVGAGPWARKTQAPSLLAHPAIDFAGVWARRPEAAADLGAPVFDSFDALLGAVDAVAFAVPPAVQAGYALRAVQAGKHVLLDKPIAATVTEAEELAAAVTAAGVRSMVTLTLRFAPETRQFLDEVAGRPWAAGSGTWFSGAVLGGAYANSQWRHDDGAILDIGPHVFDLLDAALGTIARVAYSHREVASDSWTVVLEHEGGATSTVQLSLRTPIMPSLMRIELSGTDGIATLTDRSTSSTDCFAVLLDEFLESVDKGVDHECSVHRGLHLQKVISAAAAPVTCAAAAPVAWLSAPEGT</sequence>
<comment type="caution">
    <text evidence="3">The sequence shown here is derived from an EMBL/GenBank/DDBJ whole genome shotgun (WGS) entry which is preliminary data.</text>
</comment>
<proteinExistence type="predicted"/>
<protein>
    <submittedName>
        <fullName evidence="3">Gfo/Idh/MocA family oxidoreductase</fullName>
    </submittedName>
</protein>
<organism evidence="3 4">
    <name type="scientific">Rhodococcus cercidiphylli</name>
    <dbReference type="NCBI Taxonomy" id="489916"/>
    <lineage>
        <taxon>Bacteria</taxon>
        <taxon>Bacillati</taxon>
        <taxon>Actinomycetota</taxon>
        <taxon>Actinomycetes</taxon>
        <taxon>Mycobacteriales</taxon>
        <taxon>Nocardiaceae</taxon>
        <taxon>Rhodococcus</taxon>
    </lineage>
</organism>
<feature type="domain" description="GFO/IDH/MocA-like oxidoreductase" evidence="2">
    <location>
        <begin position="153"/>
        <end position="234"/>
    </location>
</feature>
<dbReference type="RefSeq" id="WP_317549703.1">
    <property type="nucleotide sequence ID" value="NZ_JAWLKE010000012.1"/>
</dbReference>
<dbReference type="PANTHER" id="PTHR43708">
    <property type="entry name" value="CONSERVED EXPRESSED OXIDOREDUCTASE (EUROFUNG)"/>
    <property type="match status" value="1"/>
</dbReference>
<reference evidence="3 4" key="1">
    <citation type="submission" date="2023-10" db="EMBL/GenBank/DDBJ databases">
        <title>Development of a sustainable strategy for remediation of hydrocarbon-contaminated territories based on the waste exchange concept.</title>
        <authorList>
            <person name="Krivoruchko A."/>
        </authorList>
    </citation>
    <scope>NUCLEOTIDE SEQUENCE [LARGE SCALE GENOMIC DNA]</scope>
    <source>
        <strain evidence="3 4">IEGM 1322</strain>
    </source>
</reference>
<feature type="domain" description="Gfo/Idh/MocA-like oxidoreductase N-terminal" evidence="1">
    <location>
        <begin position="1"/>
        <end position="112"/>
    </location>
</feature>
<evidence type="ECO:0000313" key="4">
    <source>
        <dbReference type="Proteomes" id="UP001185899"/>
    </source>
</evidence>
<evidence type="ECO:0000259" key="1">
    <source>
        <dbReference type="Pfam" id="PF01408"/>
    </source>
</evidence>
<dbReference type="EMBL" id="JAWLKE010000012">
    <property type="protein sequence ID" value="MDV6233631.1"/>
    <property type="molecule type" value="Genomic_DNA"/>
</dbReference>
<dbReference type="Pfam" id="PF01408">
    <property type="entry name" value="GFO_IDH_MocA"/>
    <property type="match status" value="1"/>
</dbReference>
<evidence type="ECO:0000313" key="3">
    <source>
        <dbReference type="EMBL" id="MDV6233631.1"/>
    </source>
</evidence>
<evidence type="ECO:0000259" key="2">
    <source>
        <dbReference type="Pfam" id="PF22725"/>
    </source>
</evidence>
<dbReference type="PANTHER" id="PTHR43708:SF8">
    <property type="entry name" value="OXIDOREDUCTASE"/>
    <property type="match status" value="1"/>
</dbReference>
<dbReference type="Gene3D" id="3.40.50.720">
    <property type="entry name" value="NAD(P)-binding Rossmann-like Domain"/>
    <property type="match status" value="1"/>
</dbReference>
<keyword evidence="4" id="KW-1185">Reference proteome</keyword>
<dbReference type="Pfam" id="PF22725">
    <property type="entry name" value="GFO_IDH_MocA_C3"/>
    <property type="match status" value="1"/>
</dbReference>
<dbReference type="Proteomes" id="UP001185899">
    <property type="component" value="Unassembled WGS sequence"/>
</dbReference>